<comment type="similarity">
    <text evidence="3 11">Belongs to the class-II pyridoxal-phosphate-dependent aminotransferase family. Histidinol-phosphate aminotransferase subfamily.</text>
</comment>
<dbReference type="InterPro" id="IPR004839">
    <property type="entry name" value="Aminotransferase_I/II_large"/>
</dbReference>
<evidence type="ECO:0000256" key="11">
    <source>
        <dbReference type="HAMAP-Rule" id="MF_01023"/>
    </source>
</evidence>
<dbReference type="InterPro" id="IPR015421">
    <property type="entry name" value="PyrdxlP-dep_Trfase_major"/>
</dbReference>
<evidence type="ECO:0000256" key="6">
    <source>
        <dbReference type="ARBA" id="ARBA00022605"/>
    </source>
</evidence>
<dbReference type="PANTHER" id="PTHR42885">
    <property type="entry name" value="HISTIDINOL-PHOSPHATE AMINOTRANSFERASE-RELATED"/>
    <property type="match status" value="1"/>
</dbReference>
<dbReference type="GO" id="GO:0000105">
    <property type="term" value="P:L-histidine biosynthetic process"/>
    <property type="evidence" value="ECO:0007669"/>
    <property type="project" value="UniProtKB-UniRule"/>
</dbReference>
<evidence type="ECO:0000313" key="14">
    <source>
        <dbReference type="Proteomes" id="UP000322981"/>
    </source>
</evidence>
<keyword evidence="9 11" id="KW-0368">Histidine biosynthesis</keyword>
<comment type="pathway">
    <text evidence="2 11">Amino-acid biosynthesis; L-histidine biosynthesis; L-histidine from 5-phospho-alpha-D-ribose 1-diphosphate: step 7/9.</text>
</comment>
<dbReference type="HAMAP" id="MF_01023">
    <property type="entry name" value="HisC_aminotrans_2"/>
    <property type="match status" value="1"/>
</dbReference>
<dbReference type="InterPro" id="IPR015424">
    <property type="entry name" value="PyrdxlP-dep_Trfase"/>
</dbReference>
<dbReference type="Proteomes" id="UP000322981">
    <property type="component" value="Unassembled WGS sequence"/>
</dbReference>
<comment type="subunit">
    <text evidence="4 11">Homodimer.</text>
</comment>
<feature type="modified residue" description="N6-(pyridoxal phosphate)lysine" evidence="11">
    <location>
        <position position="222"/>
    </location>
</feature>
<dbReference type="Gene3D" id="3.90.1150.10">
    <property type="entry name" value="Aspartate Aminotransferase, domain 1"/>
    <property type="match status" value="1"/>
</dbReference>
<comment type="cofactor">
    <cofactor evidence="1 11">
        <name>pyridoxal 5'-phosphate</name>
        <dbReference type="ChEBI" id="CHEBI:597326"/>
    </cofactor>
</comment>
<evidence type="ECO:0000256" key="2">
    <source>
        <dbReference type="ARBA" id="ARBA00005011"/>
    </source>
</evidence>
<dbReference type="Pfam" id="PF00155">
    <property type="entry name" value="Aminotran_1_2"/>
    <property type="match status" value="1"/>
</dbReference>
<keyword evidence="8 11" id="KW-0663">Pyridoxal phosphate</keyword>
<proteinExistence type="inferred from homology"/>
<feature type="domain" description="Aminotransferase class I/classII large" evidence="12">
    <location>
        <begin position="27"/>
        <end position="358"/>
    </location>
</feature>
<dbReference type="GO" id="GO:0030170">
    <property type="term" value="F:pyridoxal phosphate binding"/>
    <property type="evidence" value="ECO:0007669"/>
    <property type="project" value="InterPro"/>
</dbReference>
<keyword evidence="5 11" id="KW-0032">Aminotransferase</keyword>
<evidence type="ECO:0000256" key="5">
    <source>
        <dbReference type="ARBA" id="ARBA00022576"/>
    </source>
</evidence>
<comment type="catalytic activity">
    <reaction evidence="10 11">
        <text>L-histidinol phosphate + 2-oxoglutarate = 3-(imidazol-4-yl)-2-oxopropyl phosphate + L-glutamate</text>
        <dbReference type="Rhea" id="RHEA:23744"/>
        <dbReference type="ChEBI" id="CHEBI:16810"/>
        <dbReference type="ChEBI" id="CHEBI:29985"/>
        <dbReference type="ChEBI" id="CHEBI:57766"/>
        <dbReference type="ChEBI" id="CHEBI:57980"/>
        <dbReference type="EC" id="2.6.1.9"/>
    </reaction>
</comment>
<dbReference type="OrthoDB" id="9809616at2"/>
<evidence type="ECO:0000259" key="12">
    <source>
        <dbReference type="Pfam" id="PF00155"/>
    </source>
</evidence>
<comment type="caution">
    <text evidence="13">The sequence shown here is derived from an EMBL/GenBank/DDBJ whole genome shotgun (WGS) entry which is preliminary data.</text>
</comment>
<dbReference type="UniPathway" id="UPA00031">
    <property type="reaction ID" value="UER00012"/>
</dbReference>
<dbReference type="NCBIfam" id="TIGR01141">
    <property type="entry name" value="hisC"/>
    <property type="match status" value="1"/>
</dbReference>
<keyword evidence="7 11" id="KW-0808">Transferase</keyword>
<evidence type="ECO:0000256" key="4">
    <source>
        <dbReference type="ARBA" id="ARBA00011738"/>
    </source>
</evidence>
<dbReference type="InterPro" id="IPR005861">
    <property type="entry name" value="HisP_aminotrans"/>
</dbReference>
<evidence type="ECO:0000256" key="1">
    <source>
        <dbReference type="ARBA" id="ARBA00001933"/>
    </source>
</evidence>
<dbReference type="EMBL" id="VWXX01000006">
    <property type="protein sequence ID" value="KAA6186051.1"/>
    <property type="molecule type" value="Genomic_DNA"/>
</dbReference>
<evidence type="ECO:0000256" key="8">
    <source>
        <dbReference type="ARBA" id="ARBA00022898"/>
    </source>
</evidence>
<keyword evidence="14" id="KW-1185">Reference proteome</keyword>
<gene>
    <name evidence="11" type="primary">hisC</name>
    <name evidence="13" type="ORF">F2Q65_06715</name>
</gene>
<dbReference type="PANTHER" id="PTHR42885:SF2">
    <property type="entry name" value="HISTIDINOL-PHOSPHATE AMINOTRANSFERASE"/>
    <property type="match status" value="1"/>
</dbReference>
<dbReference type="SUPFAM" id="SSF53383">
    <property type="entry name" value="PLP-dependent transferases"/>
    <property type="match status" value="1"/>
</dbReference>
<dbReference type="InterPro" id="IPR015422">
    <property type="entry name" value="PyrdxlP-dep_Trfase_small"/>
</dbReference>
<dbReference type="CDD" id="cd00609">
    <property type="entry name" value="AAT_like"/>
    <property type="match status" value="1"/>
</dbReference>
<dbReference type="AlphaFoldDB" id="A0A5M8FRF7"/>
<accession>A0A5M8FRF7</accession>
<evidence type="ECO:0000256" key="7">
    <source>
        <dbReference type="ARBA" id="ARBA00022679"/>
    </source>
</evidence>
<evidence type="ECO:0000256" key="10">
    <source>
        <dbReference type="ARBA" id="ARBA00047481"/>
    </source>
</evidence>
<evidence type="ECO:0000313" key="13">
    <source>
        <dbReference type="EMBL" id="KAA6186051.1"/>
    </source>
</evidence>
<keyword evidence="6 11" id="KW-0028">Amino-acid biosynthesis</keyword>
<reference evidence="13 14" key="1">
    <citation type="submission" date="2019-09" db="EMBL/GenBank/DDBJ databases">
        <title>Whole-genome sequence of the purple sulfur bacterium Thiohalocapsa marina DSM 19078.</title>
        <authorList>
            <person name="Kyndt J.A."/>
            <person name="Meyer T.E."/>
        </authorList>
    </citation>
    <scope>NUCLEOTIDE SEQUENCE [LARGE SCALE GENOMIC DNA]</scope>
    <source>
        <strain evidence="13 14">DSM 19078</strain>
    </source>
</reference>
<evidence type="ECO:0000256" key="3">
    <source>
        <dbReference type="ARBA" id="ARBA00007970"/>
    </source>
</evidence>
<dbReference type="EC" id="2.6.1.9" evidence="11"/>
<organism evidence="13 14">
    <name type="scientific">Thiohalocapsa marina</name>
    <dbReference type="NCBI Taxonomy" id="424902"/>
    <lineage>
        <taxon>Bacteria</taxon>
        <taxon>Pseudomonadati</taxon>
        <taxon>Pseudomonadota</taxon>
        <taxon>Gammaproteobacteria</taxon>
        <taxon>Chromatiales</taxon>
        <taxon>Chromatiaceae</taxon>
        <taxon>Thiohalocapsa</taxon>
    </lineage>
</organism>
<sequence>MHALIDRLIRPEIRALRAYHVPPAAGLIKLDAMENPYAWPEALREDWLEALRDAAMHRYPDPRGGALQPALREAMGIPADMGLLLGNGSDELIQMLALAVAAPRAGERPKVLSVEPSFVMYRMIALFAGLDHVGVPLQPQDFSLDAERLLTTIEQEQPALVFLAYPNNPTGNLFDPDLIERVIEASPGLVIVDEAYAPFTDASFIPRLGHWPNLLVMRTVSKMGLAGLRLGYLAGPPAWLEQFDKVRLPYNINVLTQASAAFALRRRDVLDQQTQAIRSQRAALLASMGSIAGIHCYPSDANFILFRTAPGQAGAVFDGLLHRGVLIKNLDGAHPMLSDCLRVTVGTPDENAAFLEALSESLSSTQR</sequence>
<evidence type="ECO:0000256" key="9">
    <source>
        <dbReference type="ARBA" id="ARBA00023102"/>
    </source>
</evidence>
<dbReference type="GO" id="GO:0004400">
    <property type="term" value="F:histidinol-phosphate transaminase activity"/>
    <property type="evidence" value="ECO:0007669"/>
    <property type="project" value="UniProtKB-UniRule"/>
</dbReference>
<protein>
    <recommendedName>
        <fullName evidence="11">Histidinol-phosphate aminotransferase</fullName>
        <ecNumber evidence="11">2.6.1.9</ecNumber>
    </recommendedName>
    <alternativeName>
        <fullName evidence="11">Imidazole acetol-phosphate transaminase</fullName>
    </alternativeName>
</protein>
<dbReference type="RefSeq" id="WP_150091696.1">
    <property type="nucleotide sequence ID" value="NZ_JBFUOH010000112.1"/>
</dbReference>
<dbReference type="Gene3D" id="3.40.640.10">
    <property type="entry name" value="Type I PLP-dependent aspartate aminotransferase-like (Major domain)"/>
    <property type="match status" value="1"/>
</dbReference>
<name>A0A5M8FRF7_9GAMM</name>